<dbReference type="SUPFAM" id="SSF55031">
    <property type="entry name" value="Bacterial exopeptidase dimerisation domain"/>
    <property type="match status" value="1"/>
</dbReference>
<dbReference type="InterPro" id="IPR036264">
    <property type="entry name" value="Bact_exopeptidase_dim_dom"/>
</dbReference>
<dbReference type="GO" id="GO:0043604">
    <property type="term" value="P:amide biosynthetic process"/>
    <property type="evidence" value="ECO:0007669"/>
    <property type="project" value="UniProtKB-ARBA"/>
</dbReference>
<dbReference type="Gene3D" id="3.30.70.360">
    <property type="match status" value="1"/>
</dbReference>
<dbReference type="GO" id="GO:0046872">
    <property type="term" value="F:metal ion binding"/>
    <property type="evidence" value="ECO:0007669"/>
    <property type="project" value="UniProtKB-KW"/>
</dbReference>
<keyword evidence="3" id="KW-0479">Metal-binding</keyword>
<dbReference type="Proteomes" id="UP000183208">
    <property type="component" value="Unassembled WGS sequence"/>
</dbReference>
<dbReference type="OrthoDB" id="9809784at2"/>
<keyword evidence="2" id="KW-0645">Protease</keyword>
<keyword evidence="4" id="KW-0378">Hydrolase</keyword>
<keyword evidence="7" id="KW-0121">Carboxypeptidase</keyword>
<dbReference type="GO" id="GO:0016810">
    <property type="term" value="F:hydrolase activity, acting on carbon-nitrogen (but not peptide) bonds"/>
    <property type="evidence" value="ECO:0007669"/>
    <property type="project" value="UniProtKB-ARBA"/>
</dbReference>
<dbReference type="GO" id="GO:0006508">
    <property type="term" value="P:proteolysis"/>
    <property type="evidence" value="ECO:0007669"/>
    <property type="project" value="UniProtKB-KW"/>
</dbReference>
<dbReference type="RefSeq" id="WP_074821371.1">
    <property type="nucleotide sequence ID" value="NZ_FNTI01000001.1"/>
</dbReference>
<dbReference type="FunFam" id="3.40.630.10:FF:000027">
    <property type="entry name" value="N-fatty-acyl-amino acid synthase/hydrolase PM20D1"/>
    <property type="match status" value="1"/>
</dbReference>
<dbReference type="GO" id="GO:0006629">
    <property type="term" value="P:lipid metabolic process"/>
    <property type="evidence" value="ECO:0007669"/>
    <property type="project" value="UniProtKB-ARBA"/>
</dbReference>
<dbReference type="GO" id="GO:0004180">
    <property type="term" value="F:carboxypeptidase activity"/>
    <property type="evidence" value="ECO:0007669"/>
    <property type="project" value="UniProtKB-KW"/>
</dbReference>
<evidence type="ECO:0000256" key="1">
    <source>
        <dbReference type="ARBA" id="ARBA00006247"/>
    </source>
</evidence>
<evidence type="ECO:0000259" key="6">
    <source>
        <dbReference type="Pfam" id="PF07687"/>
    </source>
</evidence>
<evidence type="ECO:0000256" key="4">
    <source>
        <dbReference type="ARBA" id="ARBA00022801"/>
    </source>
</evidence>
<proteinExistence type="inferred from homology"/>
<evidence type="ECO:0000313" key="8">
    <source>
        <dbReference type="Proteomes" id="UP000183208"/>
    </source>
</evidence>
<evidence type="ECO:0000313" key="7">
    <source>
        <dbReference type="EMBL" id="SED25680.1"/>
    </source>
</evidence>
<dbReference type="InterPro" id="IPR002933">
    <property type="entry name" value="Peptidase_M20"/>
</dbReference>
<dbReference type="FunFam" id="1.10.150.900:FF:000003">
    <property type="entry name" value="N-fatty-acyl-amino acid synthase/hydrolase PM20D1"/>
    <property type="match status" value="1"/>
</dbReference>
<sequence length="490" mass="53436">MRRIIRNILLLAIAAIVVVAGVLAFNVVTHGSRQLQAAAVPRAAVDAQAAATRLSEAIRFRTISSYEKPEQHAEALRGMQTHIEKSFPAFHAAAKRELVANYSLLYTWEGSDPKAQPIGLLAHQDVVPVAPGTEKDWQQPPYDGVIADGYIWGRGSWDDKGNLYSMLEAAEAMAKAGFRPKRTIYFAFGHDEETAGTSGAKSIAALLASRGVHLDFVIDEGLLITEGIMKGLDKPAALIGVAEKGYATVVLNAHATPGHSSMPPRDTAIGMMSAALARLEDHRLPMQIRSSVAEMFDTMAPEMSGFNRVVLSNLWLFKPLLLREFEKSGPTEAMVRTTTALTIFNAGDKDNVLPGNAEATVNFRLIPGDTQSSVVDHVRSTIANERISITPFPGNTDPPPVTATASPSFQMLNRTIREIFPDVVVAPGLMVAATDSRHYVGVTDRIFRFSPVRANSDDLKRFHGTNERLSVEGYADMIRFYRRLIENCAG</sequence>
<dbReference type="Pfam" id="PF07687">
    <property type="entry name" value="M20_dimer"/>
    <property type="match status" value="1"/>
</dbReference>
<dbReference type="NCBIfam" id="NF006111">
    <property type="entry name" value="PRK08262.1-1"/>
    <property type="match status" value="1"/>
</dbReference>
<dbReference type="Gene3D" id="3.40.630.10">
    <property type="entry name" value="Zn peptidases"/>
    <property type="match status" value="1"/>
</dbReference>
<dbReference type="SUPFAM" id="SSF53187">
    <property type="entry name" value="Zn-dependent exopeptidases"/>
    <property type="match status" value="1"/>
</dbReference>
<evidence type="ECO:0000256" key="3">
    <source>
        <dbReference type="ARBA" id="ARBA00022723"/>
    </source>
</evidence>
<comment type="similarity">
    <text evidence="1">Belongs to the peptidase M20A family.</text>
</comment>
<name>A0A1M6ZGA8_9BRAD</name>
<feature type="domain" description="Peptidase M20 dimerisation" evidence="6">
    <location>
        <begin position="241"/>
        <end position="385"/>
    </location>
</feature>
<dbReference type="NCBIfam" id="NF006113">
    <property type="entry name" value="PRK08262.1-4"/>
    <property type="match status" value="1"/>
</dbReference>
<dbReference type="Pfam" id="PF01546">
    <property type="entry name" value="Peptidase_M20"/>
    <property type="match status" value="1"/>
</dbReference>
<dbReference type="CDD" id="cd05674">
    <property type="entry name" value="M20_yscS"/>
    <property type="match status" value="1"/>
</dbReference>
<dbReference type="InterPro" id="IPR011650">
    <property type="entry name" value="Peptidase_M20_dimer"/>
</dbReference>
<dbReference type="EMBL" id="FNTI01000001">
    <property type="protein sequence ID" value="SED25680.1"/>
    <property type="molecule type" value="Genomic_DNA"/>
</dbReference>
<dbReference type="Gene3D" id="1.10.150.900">
    <property type="match status" value="1"/>
</dbReference>
<organism evidence="7 8">
    <name type="scientific">Bradyrhizobium lablabi</name>
    <dbReference type="NCBI Taxonomy" id="722472"/>
    <lineage>
        <taxon>Bacteria</taxon>
        <taxon>Pseudomonadati</taxon>
        <taxon>Pseudomonadota</taxon>
        <taxon>Alphaproteobacteria</taxon>
        <taxon>Hyphomicrobiales</taxon>
        <taxon>Nitrobacteraceae</taxon>
        <taxon>Bradyrhizobium</taxon>
    </lineage>
</organism>
<dbReference type="GO" id="GO:0005576">
    <property type="term" value="C:extracellular region"/>
    <property type="evidence" value="ECO:0007669"/>
    <property type="project" value="UniProtKB-ARBA"/>
</dbReference>
<dbReference type="AlphaFoldDB" id="A0A1M6ZGA8"/>
<reference evidence="7 8" key="1">
    <citation type="submission" date="2016-10" db="EMBL/GenBank/DDBJ databases">
        <authorList>
            <person name="de Groot N.N."/>
        </authorList>
    </citation>
    <scope>NUCLEOTIDE SEQUENCE [LARGE SCALE GENOMIC DNA]</scope>
    <source>
        <strain evidence="7 8">GAS522</strain>
    </source>
</reference>
<accession>A0A1M6ZGA8</accession>
<protein>
    <submittedName>
        <fullName evidence="7">Carboxypeptidase PM20D1</fullName>
    </submittedName>
</protein>
<dbReference type="PANTHER" id="PTHR45962">
    <property type="entry name" value="N-FATTY-ACYL-AMINO ACID SYNTHASE/HYDROLASE PM20D1"/>
    <property type="match status" value="1"/>
</dbReference>
<dbReference type="PANTHER" id="PTHR45962:SF1">
    <property type="entry name" value="N-FATTY-ACYL-AMINO ACID SYNTHASE_HYDROLASE PM20D1"/>
    <property type="match status" value="1"/>
</dbReference>
<keyword evidence="5" id="KW-0862">Zinc</keyword>
<gene>
    <name evidence="7" type="ORF">SAMN05444171_3602</name>
</gene>
<dbReference type="PROSITE" id="PS00758">
    <property type="entry name" value="ARGE_DAPE_CPG2_1"/>
    <property type="match status" value="1"/>
</dbReference>
<dbReference type="InterPro" id="IPR001261">
    <property type="entry name" value="ArgE/DapE_CS"/>
</dbReference>
<evidence type="ECO:0000256" key="5">
    <source>
        <dbReference type="ARBA" id="ARBA00022833"/>
    </source>
</evidence>
<evidence type="ECO:0000256" key="2">
    <source>
        <dbReference type="ARBA" id="ARBA00022670"/>
    </source>
</evidence>
<dbReference type="InterPro" id="IPR047177">
    <property type="entry name" value="Pept_M20A"/>
</dbReference>
<dbReference type="GO" id="GO:0006520">
    <property type="term" value="P:amino acid metabolic process"/>
    <property type="evidence" value="ECO:0007669"/>
    <property type="project" value="UniProtKB-ARBA"/>
</dbReference>